<proteinExistence type="predicted"/>
<dbReference type="EMBL" id="FNXT01000921">
    <property type="protein sequence ID" value="SZX69353.1"/>
    <property type="molecule type" value="Genomic_DNA"/>
</dbReference>
<gene>
    <name evidence="2" type="ORF">BQ4739_LOCUS9638</name>
</gene>
<sequence>MGSYLSTSKGAAAEAGAPNKCDSPVYATAEVQKVTFADPPASEAKAAPSGTPSGPPEPVLKRKGRTPRAAAATPLSERPKRSATRTPRAAAPSPAPAAAAPAASPAPAAAAATPRAARRAAAGKKKASGKAAAAAAAPAPARAAVPDLVVVGKAMRQKGAVPARKVGMKRMAKRALYPVNAAGGKPARSKK</sequence>
<evidence type="ECO:0000256" key="1">
    <source>
        <dbReference type="SAM" id="MobiDB-lite"/>
    </source>
</evidence>
<organism evidence="2 3">
    <name type="scientific">Tetradesmus obliquus</name>
    <name type="common">Green alga</name>
    <name type="synonym">Acutodesmus obliquus</name>
    <dbReference type="NCBI Taxonomy" id="3088"/>
    <lineage>
        <taxon>Eukaryota</taxon>
        <taxon>Viridiplantae</taxon>
        <taxon>Chlorophyta</taxon>
        <taxon>core chlorophytes</taxon>
        <taxon>Chlorophyceae</taxon>
        <taxon>CS clade</taxon>
        <taxon>Sphaeropleales</taxon>
        <taxon>Scenedesmaceae</taxon>
        <taxon>Tetradesmus</taxon>
    </lineage>
</organism>
<evidence type="ECO:0000313" key="3">
    <source>
        <dbReference type="Proteomes" id="UP000256970"/>
    </source>
</evidence>
<feature type="compositionally biased region" description="Basic residues" evidence="1">
    <location>
        <begin position="116"/>
        <end position="128"/>
    </location>
</feature>
<feature type="region of interest" description="Disordered" evidence="1">
    <location>
        <begin position="155"/>
        <end position="191"/>
    </location>
</feature>
<feature type="region of interest" description="Disordered" evidence="1">
    <location>
        <begin position="1"/>
        <end position="22"/>
    </location>
</feature>
<dbReference type="Proteomes" id="UP000256970">
    <property type="component" value="Unassembled WGS sequence"/>
</dbReference>
<evidence type="ECO:0000313" key="2">
    <source>
        <dbReference type="EMBL" id="SZX69353.1"/>
    </source>
</evidence>
<feature type="compositionally biased region" description="Low complexity" evidence="1">
    <location>
        <begin position="84"/>
        <end position="115"/>
    </location>
</feature>
<protein>
    <submittedName>
        <fullName evidence="2">Uncharacterized protein</fullName>
    </submittedName>
</protein>
<accession>A0A383VWW8</accession>
<dbReference type="AlphaFoldDB" id="A0A383VWW8"/>
<feature type="compositionally biased region" description="Low complexity" evidence="1">
    <location>
        <begin position="129"/>
        <end position="143"/>
    </location>
</feature>
<name>A0A383VWW8_TETOB</name>
<reference evidence="2 3" key="1">
    <citation type="submission" date="2016-10" db="EMBL/GenBank/DDBJ databases">
        <authorList>
            <person name="Cai Z."/>
        </authorList>
    </citation>
    <scope>NUCLEOTIDE SEQUENCE [LARGE SCALE GENOMIC DNA]</scope>
</reference>
<keyword evidence="3" id="KW-1185">Reference proteome</keyword>
<feature type="region of interest" description="Disordered" evidence="1">
    <location>
        <begin position="37"/>
        <end position="143"/>
    </location>
</feature>